<evidence type="ECO:0000256" key="1">
    <source>
        <dbReference type="SAM" id="SignalP"/>
    </source>
</evidence>
<name>A0A6A6UM91_9PEZI</name>
<evidence type="ECO:0000313" key="2">
    <source>
        <dbReference type="EMBL" id="KAF2672188.1"/>
    </source>
</evidence>
<gene>
    <name evidence="2" type="ORF">BT63DRAFT_422691</name>
</gene>
<evidence type="ECO:0000313" key="3">
    <source>
        <dbReference type="Proteomes" id="UP000799302"/>
    </source>
</evidence>
<sequence>MKFNSIILSTLSLVAFAQAMAIAAPHELTARAECPKGTAKAGKNHGLHGDSKYLIFPYSSPRC</sequence>
<keyword evidence="1" id="KW-0732">Signal</keyword>
<reference evidence="2" key="1">
    <citation type="journal article" date="2020" name="Stud. Mycol.">
        <title>101 Dothideomycetes genomes: a test case for predicting lifestyles and emergence of pathogens.</title>
        <authorList>
            <person name="Haridas S."/>
            <person name="Albert R."/>
            <person name="Binder M."/>
            <person name="Bloem J."/>
            <person name="Labutti K."/>
            <person name="Salamov A."/>
            <person name="Andreopoulos B."/>
            <person name="Baker S."/>
            <person name="Barry K."/>
            <person name="Bills G."/>
            <person name="Bluhm B."/>
            <person name="Cannon C."/>
            <person name="Castanera R."/>
            <person name="Culley D."/>
            <person name="Daum C."/>
            <person name="Ezra D."/>
            <person name="Gonzalez J."/>
            <person name="Henrissat B."/>
            <person name="Kuo A."/>
            <person name="Liang C."/>
            <person name="Lipzen A."/>
            <person name="Lutzoni F."/>
            <person name="Magnuson J."/>
            <person name="Mondo S."/>
            <person name="Nolan M."/>
            <person name="Ohm R."/>
            <person name="Pangilinan J."/>
            <person name="Park H.-J."/>
            <person name="Ramirez L."/>
            <person name="Alfaro M."/>
            <person name="Sun H."/>
            <person name="Tritt A."/>
            <person name="Yoshinaga Y."/>
            <person name="Zwiers L.-H."/>
            <person name="Turgeon B."/>
            <person name="Goodwin S."/>
            <person name="Spatafora J."/>
            <person name="Crous P."/>
            <person name="Grigoriev I."/>
        </authorList>
    </citation>
    <scope>NUCLEOTIDE SEQUENCE</scope>
    <source>
        <strain evidence="2">CBS 115976</strain>
    </source>
</reference>
<organism evidence="2 3">
    <name type="scientific">Microthyrium microscopicum</name>
    <dbReference type="NCBI Taxonomy" id="703497"/>
    <lineage>
        <taxon>Eukaryota</taxon>
        <taxon>Fungi</taxon>
        <taxon>Dikarya</taxon>
        <taxon>Ascomycota</taxon>
        <taxon>Pezizomycotina</taxon>
        <taxon>Dothideomycetes</taxon>
        <taxon>Dothideomycetes incertae sedis</taxon>
        <taxon>Microthyriales</taxon>
        <taxon>Microthyriaceae</taxon>
        <taxon>Microthyrium</taxon>
    </lineage>
</organism>
<feature type="chain" id="PRO_5025662872" evidence="1">
    <location>
        <begin position="20"/>
        <end position="63"/>
    </location>
</feature>
<keyword evidence="3" id="KW-1185">Reference proteome</keyword>
<proteinExistence type="predicted"/>
<feature type="signal peptide" evidence="1">
    <location>
        <begin position="1"/>
        <end position="19"/>
    </location>
</feature>
<dbReference type="AlphaFoldDB" id="A0A6A6UM91"/>
<protein>
    <submittedName>
        <fullName evidence="2">Uncharacterized protein</fullName>
    </submittedName>
</protein>
<dbReference type="Proteomes" id="UP000799302">
    <property type="component" value="Unassembled WGS sequence"/>
</dbReference>
<dbReference type="EMBL" id="MU004232">
    <property type="protein sequence ID" value="KAF2672188.1"/>
    <property type="molecule type" value="Genomic_DNA"/>
</dbReference>
<accession>A0A6A6UM91</accession>